<protein>
    <submittedName>
        <fullName evidence="1">Uncharacterized protein</fullName>
    </submittedName>
</protein>
<dbReference type="RefSeq" id="XP_001705861.1">
    <property type="nucleotide sequence ID" value="XM_001705809.1"/>
</dbReference>
<evidence type="ECO:0000313" key="1">
    <source>
        <dbReference type="EMBL" id="KAE8304634.1"/>
    </source>
</evidence>
<dbReference type="OMA" id="IRECMDE"/>
<dbReference type="GeneID" id="5698746"/>
<dbReference type="HOGENOM" id="CLU_314853_0_0_1"/>
<sequence>MCLELVSEEELVHALEFCGITPAKNPTDLSRDSVARLVSIMKTPILRDTPELVFSSVQDLLGIAGLSHKERVLDTACSDQDSIRFVLAANFSAVALYAFAQDTKKHAHFKSENVINALVYLITNGQPFGQFYAIQTLVTLLRSPSASDRTYFTQMCMDSALLSALVDCTHSLDYDWQLDASAVLIEVLFNNVSGGVCLFETTDPTGRVLPVRPHPTVQLVNEAHQRKQKPQVELDQEDSPVLHFNHKTALAILIYLVRKLHNSLWCSQPFVPDNLSGVSGAHEESFVQVTRAIIAVLRFPSIRECMDEARVLCTIASIFAAQDSATIAPSHECLYLLLEVVILCMTPLSSDIMSVRNQVFLENADLGALLRLDFFCILARLLLNTELLSPEMTKRLLICFALISRNSTYRMNCLNSLTSTSDAEGVSIFAILSRLLDDPVYGADVTIVHLLLTILSGFCTNRQFRQAFYSNTALIGQVVKALRQTLSSAIDLLPVITEPSAAEKERVLSSQYVMSVLTAAMNESSADDDAKDESSSLMTSLRASSMTGSLGESLRESLLGASELKSTDVHFTNNVHMKHSHIFDTKSSRRAAIDLGKSIHFHADGDFRANTAVTLNLAPVSSHMKVFFAASELISTICVDYGILIDFTQVNFYNPRSSSNSALGEYAKVLLNSFFPYFIELSEFLRSLVTFSPAFILEPIMEVVLGALYEISQLDLALVPFLSGQTDIVLLRNKFRLCTRRRMPVLTPLEVRALRCLILFVRNSRIVSLSLFTCALLRKADCCSDTLSTEETTFNVFFAVKHAQAYMDRLKYIHFGDSAHSQVGPGQDWTVLRKAATGPICDIATEASTLLALMTAETPDAVSAEAAAATLNLWNCLFVTNPNEMEFVFNSIAYMLKEWPKDRRGSLRRQLGCHSLEKLVDDIWGRRTS</sequence>
<accession>A8BP52</accession>
<dbReference type="AlphaFoldDB" id="A8BP52"/>
<evidence type="ECO:0000313" key="2">
    <source>
        <dbReference type="Proteomes" id="UP000001548"/>
    </source>
</evidence>
<gene>
    <name evidence="1" type="ORF">GL50803_0010608</name>
</gene>
<dbReference type="EMBL" id="AACB03000001">
    <property type="protein sequence ID" value="KAE8304634.1"/>
    <property type="molecule type" value="Genomic_DNA"/>
</dbReference>
<dbReference type="Proteomes" id="UP000001548">
    <property type="component" value="Unassembled WGS sequence"/>
</dbReference>
<reference evidence="1 2" key="1">
    <citation type="journal article" date="2007" name="Science">
        <title>Genomic minimalism in the early diverging intestinal parasite Giardia lamblia.</title>
        <authorList>
            <person name="Morrison H.G."/>
            <person name="McArthur A.G."/>
            <person name="Gillin F.D."/>
            <person name="Aley S.B."/>
            <person name="Adam R.D."/>
            <person name="Olsen G.J."/>
            <person name="Best A.A."/>
            <person name="Cande W.Z."/>
            <person name="Chen F."/>
            <person name="Cipriano M.J."/>
            <person name="Davids B.J."/>
            <person name="Dawson S.C."/>
            <person name="Elmendorf H.G."/>
            <person name="Hehl A.B."/>
            <person name="Holder M.E."/>
            <person name="Huse S.M."/>
            <person name="Kim U.U."/>
            <person name="Lasek-Nesselquist E."/>
            <person name="Manning G."/>
            <person name="Nigam A."/>
            <person name="Nixon J.E."/>
            <person name="Palm D."/>
            <person name="Passamaneck N.E."/>
            <person name="Prabhu A."/>
            <person name="Reich C.I."/>
            <person name="Reiner D.S."/>
            <person name="Samuelson J."/>
            <person name="Svard S.G."/>
            <person name="Sogin M.L."/>
        </authorList>
    </citation>
    <scope>NUCLEOTIDE SEQUENCE [LARGE SCALE GENOMIC DNA]</scope>
    <source>
        <strain evidence="1 2">WB C6</strain>
    </source>
</reference>
<name>A8BP52_GIAIC</name>
<proteinExistence type="predicted"/>
<comment type="caution">
    <text evidence="1">The sequence shown here is derived from an EMBL/GenBank/DDBJ whole genome shotgun (WGS) entry which is preliminary data.</text>
</comment>
<organism evidence="1 2">
    <name type="scientific">Giardia intestinalis (strain ATCC 50803 / WB clone C6)</name>
    <name type="common">Giardia lamblia</name>
    <dbReference type="NCBI Taxonomy" id="184922"/>
    <lineage>
        <taxon>Eukaryota</taxon>
        <taxon>Metamonada</taxon>
        <taxon>Diplomonadida</taxon>
        <taxon>Hexamitidae</taxon>
        <taxon>Giardiinae</taxon>
        <taxon>Giardia</taxon>
    </lineage>
</organism>
<dbReference type="VEuPathDB" id="GiardiaDB:GL50803_10608"/>
<dbReference type="KEGG" id="gla:GL50803_0010608"/>
<keyword evidence="2" id="KW-1185">Reference proteome</keyword>